<proteinExistence type="predicted"/>
<dbReference type="Proteomes" id="UP001266305">
    <property type="component" value="Unassembled WGS sequence"/>
</dbReference>
<accession>A0ABQ9VQ15</accession>
<evidence type="ECO:0000256" key="1">
    <source>
        <dbReference type="SAM" id="MobiDB-lite"/>
    </source>
</evidence>
<evidence type="ECO:0000313" key="3">
    <source>
        <dbReference type="EMBL" id="KAK2111469.1"/>
    </source>
</evidence>
<keyword evidence="4" id="KW-1185">Reference proteome</keyword>
<feature type="region of interest" description="Disordered" evidence="1">
    <location>
        <begin position="86"/>
        <end position="110"/>
    </location>
</feature>
<dbReference type="Gene3D" id="1.20.120.330">
    <property type="entry name" value="Nucleotidyltransferases domain 2"/>
    <property type="match status" value="1"/>
</dbReference>
<feature type="domain" description="ARF GTPase-activating protein GIT1 C-terminal" evidence="2">
    <location>
        <begin position="149"/>
        <end position="261"/>
    </location>
</feature>
<dbReference type="InterPro" id="IPR022018">
    <property type="entry name" value="GIT1_C"/>
</dbReference>
<evidence type="ECO:0000259" key="2">
    <source>
        <dbReference type="Pfam" id="PF12205"/>
    </source>
</evidence>
<dbReference type="InterPro" id="IPR047161">
    <property type="entry name" value="GIT-like"/>
</dbReference>
<dbReference type="Pfam" id="PF12205">
    <property type="entry name" value="GIT1_C"/>
    <property type="match status" value="1"/>
</dbReference>
<organism evidence="3 4">
    <name type="scientific">Saguinus oedipus</name>
    <name type="common">Cotton-top tamarin</name>
    <name type="synonym">Oedipomidas oedipus</name>
    <dbReference type="NCBI Taxonomy" id="9490"/>
    <lineage>
        <taxon>Eukaryota</taxon>
        <taxon>Metazoa</taxon>
        <taxon>Chordata</taxon>
        <taxon>Craniata</taxon>
        <taxon>Vertebrata</taxon>
        <taxon>Euteleostomi</taxon>
        <taxon>Mammalia</taxon>
        <taxon>Eutheria</taxon>
        <taxon>Euarchontoglires</taxon>
        <taxon>Primates</taxon>
        <taxon>Haplorrhini</taxon>
        <taxon>Platyrrhini</taxon>
        <taxon>Cebidae</taxon>
        <taxon>Callitrichinae</taxon>
        <taxon>Saguinus</taxon>
    </lineage>
</organism>
<dbReference type="EMBL" id="JASSZA010000005">
    <property type="protein sequence ID" value="KAK2111469.1"/>
    <property type="molecule type" value="Genomic_DNA"/>
</dbReference>
<dbReference type="PANTHER" id="PTHR46097">
    <property type="entry name" value="G PROTEIN-COUPLED RECEPTOR KINASE INTERACTING ARFGAP"/>
    <property type="match status" value="1"/>
</dbReference>
<protein>
    <submittedName>
        <fullName evidence="3">Plasma membrane permease, mediates uptake of glycerophosphoinositol and glycerophosphocholine</fullName>
    </submittedName>
</protein>
<reference evidence="3 4" key="1">
    <citation type="submission" date="2023-05" db="EMBL/GenBank/DDBJ databases">
        <title>B98-5 Cell Line De Novo Hybrid Assembly: An Optical Mapping Approach.</title>
        <authorList>
            <person name="Kananen K."/>
            <person name="Auerbach J.A."/>
            <person name="Kautto E."/>
            <person name="Blachly J.S."/>
        </authorList>
    </citation>
    <scope>NUCLEOTIDE SEQUENCE [LARGE SCALE GENOMIC DNA]</scope>
    <source>
        <strain evidence="3">B95-8</strain>
        <tissue evidence="3">Cell line</tissue>
    </source>
</reference>
<dbReference type="PANTHER" id="PTHR46097:SF1">
    <property type="entry name" value="ARF GTPASE-ACTIVATING PROTEIN GIT1"/>
    <property type="match status" value="1"/>
</dbReference>
<gene>
    <name evidence="3" type="primary">GIT1_4</name>
    <name evidence="3" type="ORF">P7K49_011215</name>
</gene>
<evidence type="ECO:0000313" key="4">
    <source>
        <dbReference type="Proteomes" id="UP001266305"/>
    </source>
</evidence>
<name>A0ABQ9VQ15_SAGOE</name>
<comment type="caution">
    <text evidence="3">The sequence shown here is derived from an EMBL/GenBank/DDBJ whole genome shotgun (WGS) entry which is preliminary data.</text>
</comment>
<sequence length="267" mass="29429">MIRLTLSLPDFRQAGAVGHSDSIQRCPGFQIRKGVSASAVPFTPSSPLLSCSQEGSRHTVTFPCPVLTGWLGAMWFQEHMHSPPLPSTLQSKLSRHGSGADSDYENTQSGDPLLGLEGKRFLELGKEEDFHPELESLDGDLDPGLPSTEDVILKTEQVTKNIQELLRAAQEFKHDSFVPCSEKIHLAVTEMASLFPKRPALEPVRSSLRLLNASAYRLQSECRKTVPPEPGAPVDFQLLTQQVIQCAYDIAKAAKQLVTITTREKKQ</sequence>